<feature type="compositionally biased region" description="Low complexity" evidence="7">
    <location>
        <begin position="25"/>
        <end position="42"/>
    </location>
</feature>
<feature type="region of interest" description="Disordered" evidence="7">
    <location>
        <begin position="25"/>
        <end position="46"/>
    </location>
</feature>
<dbReference type="EMBL" id="JAPFQL010000068">
    <property type="protein sequence ID" value="MDC5698448.1"/>
    <property type="molecule type" value="Genomic_DNA"/>
</dbReference>
<feature type="signal peptide" evidence="8">
    <location>
        <begin position="1"/>
        <end position="27"/>
    </location>
</feature>
<proteinExistence type="inferred from homology"/>
<dbReference type="PROSITE" id="PS51704">
    <property type="entry name" value="GP_PDE"/>
    <property type="match status" value="1"/>
</dbReference>
<dbReference type="InterPro" id="IPR017946">
    <property type="entry name" value="PLC-like_Pdiesterase_TIM-brl"/>
</dbReference>
<evidence type="ECO:0000256" key="1">
    <source>
        <dbReference type="ARBA" id="ARBA00007277"/>
    </source>
</evidence>
<evidence type="ECO:0000313" key="10">
    <source>
        <dbReference type="EMBL" id="MDC5698448.1"/>
    </source>
</evidence>
<comment type="catalytic activity">
    <reaction evidence="6">
        <text>a sn-glycero-3-phosphodiester + H2O = an alcohol + sn-glycerol 3-phosphate + H(+)</text>
        <dbReference type="Rhea" id="RHEA:12969"/>
        <dbReference type="ChEBI" id="CHEBI:15377"/>
        <dbReference type="ChEBI" id="CHEBI:15378"/>
        <dbReference type="ChEBI" id="CHEBI:30879"/>
        <dbReference type="ChEBI" id="CHEBI:57597"/>
        <dbReference type="ChEBI" id="CHEBI:83408"/>
        <dbReference type="EC" id="3.1.4.46"/>
    </reaction>
</comment>
<dbReference type="EC" id="3.1.4.46" evidence="2"/>
<gene>
    <name evidence="10" type="ORF">OO014_14405</name>
</gene>
<protein>
    <recommendedName>
        <fullName evidence="2">glycerophosphodiester phosphodiesterase</fullName>
        <ecNumber evidence="2">3.1.4.46</ecNumber>
    </recommendedName>
</protein>
<dbReference type="CDD" id="cd08602">
    <property type="entry name" value="GDPD_ScGlpQ1_like"/>
    <property type="match status" value="1"/>
</dbReference>
<sequence>MLRLSSVLTTAALVAAIAPSAITSASADHASSPTAASPTAAQPRRHAADPLVIAHRGASGYRPEHTLAAYELAARMGADFIEPDLVSTKDGVLVARHEPEISETTDVADRPEFASRRTTKSIDGRPVTGWFTSDFTLAELKSLRAKERLPELRQESTMWDGRFEVPTFDEVLELRERLTKELGREIGVYPETKHPTFFDEAGLDLEGKLAEAIRKHHLDRGNAPIFIQSFELSNLVELREELDVKAPLVFLVAGGAPYDLVAKGDSRTYRDLIQPASLVELSKTINGIGPEKSLVIPRKADGSLGAPTSLVSDAHAAGLDVHPWTFRAENVFLPVDHRSGAAASDFGRAIDEQVTFLEAGIDGLFTDQADVGVAARAEFLAGR</sequence>
<dbReference type="SUPFAM" id="SSF51695">
    <property type="entry name" value="PLC-like phosphodiesterases"/>
    <property type="match status" value="1"/>
</dbReference>
<organism evidence="10 11">
    <name type="scientific">Intrasporangium calvum</name>
    <dbReference type="NCBI Taxonomy" id="53358"/>
    <lineage>
        <taxon>Bacteria</taxon>
        <taxon>Bacillati</taxon>
        <taxon>Actinomycetota</taxon>
        <taxon>Actinomycetes</taxon>
        <taxon>Micrococcales</taxon>
        <taxon>Intrasporangiaceae</taxon>
        <taxon>Intrasporangium</taxon>
    </lineage>
</organism>
<dbReference type="Pfam" id="PF03009">
    <property type="entry name" value="GDPD"/>
    <property type="match status" value="1"/>
</dbReference>
<dbReference type="Proteomes" id="UP001150259">
    <property type="component" value="Unassembled WGS sequence"/>
</dbReference>
<feature type="domain" description="GP-PDE" evidence="9">
    <location>
        <begin position="50"/>
        <end position="376"/>
    </location>
</feature>
<evidence type="ECO:0000256" key="5">
    <source>
        <dbReference type="ARBA" id="ARBA00022801"/>
    </source>
</evidence>
<keyword evidence="3 8" id="KW-0732">Signal</keyword>
<dbReference type="Gene3D" id="3.20.20.190">
    <property type="entry name" value="Phosphatidylinositol (PI) phosphodiesterase"/>
    <property type="match status" value="1"/>
</dbReference>
<dbReference type="PANTHER" id="PTHR43620:SF7">
    <property type="entry name" value="GLYCEROPHOSPHODIESTER PHOSPHODIESTERASE GDPD5-RELATED"/>
    <property type="match status" value="1"/>
</dbReference>
<keyword evidence="5" id="KW-0378">Hydrolase</keyword>
<name>A0ABT5GK42_9MICO</name>
<evidence type="ECO:0000256" key="8">
    <source>
        <dbReference type="SAM" id="SignalP"/>
    </source>
</evidence>
<evidence type="ECO:0000256" key="3">
    <source>
        <dbReference type="ARBA" id="ARBA00022729"/>
    </source>
</evidence>
<keyword evidence="11" id="KW-1185">Reference proteome</keyword>
<dbReference type="InterPro" id="IPR030395">
    <property type="entry name" value="GP_PDE_dom"/>
</dbReference>
<comment type="caution">
    <text evidence="10">The sequence shown here is derived from an EMBL/GenBank/DDBJ whole genome shotgun (WGS) entry which is preliminary data.</text>
</comment>
<evidence type="ECO:0000256" key="6">
    <source>
        <dbReference type="ARBA" id="ARBA00047512"/>
    </source>
</evidence>
<comment type="similarity">
    <text evidence="1">Belongs to the glycerophosphoryl diester phosphodiesterase family.</text>
</comment>
<evidence type="ECO:0000313" key="11">
    <source>
        <dbReference type="Proteomes" id="UP001150259"/>
    </source>
</evidence>
<evidence type="ECO:0000256" key="4">
    <source>
        <dbReference type="ARBA" id="ARBA00022798"/>
    </source>
</evidence>
<evidence type="ECO:0000256" key="7">
    <source>
        <dbReference type="SAM" id="MobiDB-lite"/>
    </source>
</evidence>
<evidence type="ECO:0000259" key="9">
    <source>
        <dbReference type="PROSITE" id="PS51704"/>
    </source>
</evidence>
<dbReference type="PANTHER" id="PTHR43620">
    <property type="entry name" value="GLYCEROPHOSPHORYL DIESTER PHOSPHODIESTERASE"/>
    <property type="match status" value="1"/>
</dbReference>
<accession>A0ABT5GK42</accession>
<reference evidence="10 11" key="1">
    <citation type="submission" date="2022-11" db="EMBL/GenBank/DDBJ databases">
        <title>Anaerobic phenanthrene biodegradation by a DNRA strain PheN6.</title>
        <authorList>
            <person name="Zhang Z."/>
        </authorList>
    </citation>
    <scope>NUCLEOTIDE SEQUENCE [LARGE SCALE GENOMIC DNA]</scope>
    <source>
        <strain evidence="10 11">PheN6</strain>
    </source>
</reference>
<evidence type="ECO:0000256" key="2">
    <source>
        <dbReference type="ARBA" id="ARBA00012247"/>
    </source>
</evidence>
<dbReference type="RefSeq" id="WP_272463021.1">
    <property type="nucleotide sequence ID" value="NZ_JAPFQL010000068.1"/>
</dbReference>
<keyword evidence="4" id="KW-0319">Glycerol metabolism</keyword>
<feature type="chain" id="PRO_5046664635" description="glycerophosphodiester phosphodiesterase" evidence="8">
    <location>
        <begin position="28"/>
        <end position="383"/>
    </location>
</feature>